<organism evidence="2 3">
    <name type="scientific">Nocardia albiluteola</name>
    <dbReference type="NCBI Taxonomy" id="2842303"/>
    <lineage>
        <taxon>Bacteria</taxon>
        <taxon>Bacillati</taxon>
        <taxon>Actinomycetota</taxon>
        <taxon>Actinomycetes</taxon>
        <taxon>Mycobacteriales</taxon>
        <taxon>Nocardiaceae</taxon>
        <taxon>Nocardia</taxon>
    </lineage>
</organism>
<dbReference type="EMBL" id="JAHKNI010000011">
    <property type="protein sequence ID" value="MBU3065606.1"/>
    <property type="molecule type" value="Genomic_DNA"/>
</dbReference>
<evidence type="ECO:0000313" key="3">
    <source>
        <dbReference type="Proteomes" id="UP000733379"/>
    </source>
</evidence>
<protein>
    <submittedName>
        <fullName evidence="2">Uncharacterized protein</fullName>
    </submittedName>
</protein>
<gene>
    <name evidence="1" type="ORF">KO481_13635</name>
    <name evidence="2" type="ORF">KO481_29275</name>
</gene>
<dbReference type="Pfam" id="PF19927">
    <property type="entry name" value="DUF6390"/>
    <property type="match status" value="1"/>
</dbReference>
<evidence type="ECO:0000313" key="1">
    <source>
        <dbReference type="EMBL" id="MBU3062560.1"/>
    </source>
</evidence>
<accession>A0ABS6B864</accession>
<comment type="caution">
    <text evidence="2">The sequence shown here is derived from an EMBL/GenBank/DDBJ whole genome shotgun (WGS) entry which is preliminary data.</text>
</comment>
<keyword evidence="3" id="KW-1185">Reference proteome</keyword>
<dbReference type="EMBL" id="JAHKNI010000004">
    <property type="protein sequence ID" value="MBU3062560.1"/>
    <property type="molecule type" value="Genomic_DNA"/>
</dbReference>
<dbReference type="InterPro" id="IPR045660">
    <property type="entry name" value="DUF6390"/>
</dbReference>
<sequence length="242" mass="26475">MFARYAYAPNALGYCGPPGTLALRAGSPEEIRAAARQFTGVWPYLRVMGRLCGISDPLDGRLVESYWHGGGVGAALDRATFLRELLAVIGPVAGHYWTHLTAELTEEAAPDHGFHVFGVYPWTRLLGRGADETAIHVLDSCRISPALVVARDGPELTVRIRPLHWDGHRLTLSTPEIRHLPAADYDAIPDATPGDIIALHWNHPCGRLTPDQLHNLATSTDWQLAMTNRRLGRPLPVGDPHG</sequence>
<proteinExistence type="predicted"/>
<reference evidence="2 3" key="1">
    <citation type="submission" date="2021-06" db="EMBL/GenBank/DDBJ databases">
        <title>Actinomycetes sequencing.</title>
        <authorList>
            <person name="Shan Q."/>
        </authorList>
    </citation>
    <scope>NUCLEOTIDE SEQUENCE [LARGE SCALE GENOMIC DNA]</scope>
    <source>
        <strain evidence="2 3">NEAU-G5</strain>
    </source>
</reference>
<name>A0ABS6B864_9NOCA</name>
<evidence type="ECO:0000313" key="2">
    <source>
        <dbReference type="EMBL" id="MBU3065606.1"/>
    </source>
</evidence>
<dbReference type="Proteomes" id="UP000733379">
    <property type="component" value="Unassembled WGS sequence"/>
</dbReference>